<dbReference type="InterPro" id="IPR020904">
    <property type="entry name" value="Sc_DH/Rdtase_CS"/>
</dbReference>
<sequence>MDLTSTLPRRVVVTGAMSGIGRAVAEGVLSSGGSALSLDLGTHTWEHPRLSSRRVDITSEAEVTAAFAEAETLLGGTPDAVVHCAGIYQWGPLEDTTVAAWERVLRINATGAFIVSRAAATALQTGAIVLLSSVAYGRGDEIEPGAAYSASKGAIVSLTRQLAAELGGRGIRVNAVAPGMILTPMLTLGDDPAAVTALTQRLPARRLGTAEDVAAACLFLASGAASYITGATLPVDGGYLSS</sequence>
<dbReference type="PANTHER" id="PTHR42760">
    <property type="entry name" value="SHORT-CHAIN DEHYDROGENASES/REDUCTASES FAMILY MEMBER"/>
    <property type="match status" value="1"/>
</dbReference>
<evidence type="ECO:0000256" key="2">
    <source>
        <dbReference type="ARBA" id="ARBA00023002"/>
    </source>
</evidence>
<dbReference type="InterPro" id="IPR036291">
    <property type="entry name" value="NAD(P)-bd_dom_sf"/>
</dbReference>
<dbReference type="AlphaFoldDB" id="A0A4Q7U4M0"/>
<dbReference type="OrthoDB" id="4481821at2"/>
<dbReference type="RefSeq" id="WP_157992966.1">
    <property type="nucleotide sequence ID" value="NZ_QYAG01000004.1"/>
</dbReference>
<dbReference type="InterPro" id="IPR002347">
    <property type="entry name" value="SDR_fam"/>
</dbReference>
<reference evidence="4 5" key="1">
    <citation type="journal article" date="2015" name="Stand. Genomic Sci.">
        <title>Genomic Encyclopedia of Bacterial and Archaeal Type Strains, Phase III: the genomes of soil and plant-associated and newly described type strains.</title>
        <authorList>
            <person name="Whitman W.B."/>
            <person name="Woyke T."/>
            <person name="Klenk H.P."/>
            <person name="Zhou Y."/>
            <person name="Lilburn T.G."/>
            <person name="Beck B.J."/>
            <person name="De Vos P."/>
            <person name="Vandamme P."/>
            <person name="Eisen J.A."/>
            <person name="Garrity G."/>
            <person name="Hugenholtz P."/>
            <person name="Kyrpides N.C."/>
        </authorList>
    </citation>
    <scope>NUCLEOTIDE SEQUENCE [LARGE SCALE GENOMIC DNA]</scope>
    <source>
        <strain evidence="4 5">RF6</strain>
    </source>
</reference>
<keyword evidence="5" id="KW-1185">Reference proteome</keyword>
<dbReference type="GO" id="GO:0016616">
    <property type="term" value="F:oxidoreductase activity, acting on the CH-OH group of donors, NAD or NADP as acceptor"/>
    <property type="evidence" value="ECO:0007669"/>
    <property type="project" value="TreeGrafter"/>
</dbReference>
<dbReference type="FunFam" id="3.40.50.720:FF:000084">
    <property type="entry name" value="Short-chain dehydrogenase reductase"/>
    <property type="match status" value="1"/>
</dbReference>
<dbReference type="Pfam" id="PF13561">
    <property type="entry name" value="adh_short_C2"/>
    <property type="match status" value="1"/>
</dbReference>
<evidence type="ECO:0000259" key="3">
    <source>
        <dbReference type="SMART" id="SM00822"/>
    </source>
</evidence>
<dbReference type="SMART" id="SM00822">
    <property type="entry name" value="PKS_KR"/>
    <property type="match status" value="1"/>
</dbReference>
<evidence type="ECO:0000256" key="1">
    <source>
        <dbReference type="ARBA" id="ARBA00006484"/>
    </source>
</evidence>
<gene>
    <name evidence="4" type="ORF">EV139_0331</name>
</gene>
<dbReference type="InterPro" id="IPR057326">
    <property type="entry name" value="KR_dom"/>
</dbReference>
<dbReference type="CDD" id="cd05233">
    <property type="entry name" value="SDR_c"/>
    <property type="match status" value="1"/>
</dbReference>
<dbReference type="PRINTS" id="PR00080">
    <property type="entry name" value="SDRFAMILY"/>
</dbReference>
<proteinExistence type="inferred from homology"/>
<protein>
    <submittedName>
        <fullName evidence="4">NAD(P)-dependent dehydrogenase (Short-subunit alcohol dehydrogenase family)</fullName>
    </submittedName>
</protein>
<dbReference type="Proteomes" id="UP000291832">
    <property type="component" value="Unassembled WGS sequence"/>
</dbReference>
<dbReference type="EMBL" id="SHKI01000002">
    <property type="protein sequence ID" value="RZT68605.1"/>
    <property type="molecule type" value="Genomic_DNA"/>
</dbReference>
<keyword evidence="2" id="KW-0560">Oxidoreductase</keyword>
<evidence type="ECO:0000313" key="5">
    <source>
        <dbReference type="Proteomes" id="UP000291832"/>
    </source>
</evidence>
<organism evidence="4 5">
    <name type="scientific">Leucobacter luti</name>
    <dbReference type="NCBI Taxonomy" id="340320"/>
    <lineage>
        <taxon>Bacteria</taxon>
        <taxon>Bacillati</taxon>
        <taxon>Actinomycetota</taxon>
        <taxon>Actinomycetes</taxon>
        <taxon>Micrococcales</taxon>
        <taxon>Microbacteriaceae</taxon>
        <taxon>Leucobacter</taxon>
    </lineage>
</organism>
<dbReference type="SUPFAM" id="SSF51735">
    <property type="entry name" value="NAD(P)-binding Rossmann-fold domains"/>
    <property type="match status" value="1"/>
</dbReference>
<dbReference type="PROSITE" id="PS00061">
    <property type="entry name" value="ADH_SHORT"/>
    <property type="match status" value="1"/>
</dbReference>
<dbReference type="PRINTS" id="PR00081">
    <property type="entry name" value="GDHRDH"/>
</dbReference>
<name>A0A4Q7U4M0_9MICO</name>
<accession>A0A4Q7U4M0</accession>
<comment type="similarity">
    <text evidence="1">Belongs to the short-chain dehydrogenases/reductases (SDR) family.</text>
</comment>
<evidence type="ECO:0000313" key="4">
    <source>
        <dbReference type="EMBL" id="RZT68605.1"/>
    </source>
</evidence>
<feature type="domain" description="Ketoreductase" evidence="3">
    <location>
        <begin position="9"/>
        <end position="179"/>
    </location>
</feature>
<dbReference type="Gene3D" id="3.40.50.720">
    <property type="entry name" value="NAD(P)-binding Rossmann-like Domain"/>
    <property type="match status" value="1"/>
</dbReference>
<comment type="caution">
    <text evidence="4">The sequence shown here is derived from an EMBL/GenBank/DDBJ whole genome shotgun (WGS) entry which is preliminary data.</text>
</comment>